<accession>A0A2G3DUX5</accession>
<dbReference type="SUPFAM" id="SSF103190">
    <property type="entry name" value="Sensory domain-like"/>
    <property type="match status" value="1"/>
</dbReference>
<comment type="subcellular location">
    <subcellularLocation>
        <location evidence="2">Cell membrane</location>
        <topology evidence="2">Multi-pass membrane protein</topology>
    </subcellularLocation>
</comment>
<dbReference type="PRINTS" id="PR00344">
    <property type="entry name" value="BCTRLSENSOR"/>
</dbReference>
<feature type="transmembrane region" description="Helical" evidence="11">
    <location>
        <begin position="172"/>
        <end position="196"/>
    </location>
</feature>
<dbReference type="Gene3D" id="6.10.340.10">
    <property type="match status" value="1"/>
</dbReference>
<keyword evidence="4" id="KW-1003">Cell membrane</keyword>
<dbReference type="InterPro" id="IPR005467">
    <property type="entry name" value="His_kinase_dom"/>
</dbReference>
<evidence type="ECO:0000256" key="4">
    <source>
        <dbReference type="ARBA" id="ARBA00022475"/>
    </source>
</evidence>
<dbReference type="GO" id="GO:0005886">
    <property type="term" value="C:plasma membrane"/>
    <property type="evidence" value="ECO:0007669"/>
    <property type="project" value="UniProtKB-SubCell"/>
</dbReference>
<feature type="domain" description="Histidine kinase" evidence="12">
    <location>
        <begin position="256"/>
        <end position="473"/>
    </location>
</feature>
<dbReference type="SUPFAM" id="SSF55874">
    <property type="entry name" value="ATPase domain of HSP90 chaperone/DNA topoisomerase II/histidine kinase"/>
    <property type="match status" value="1"/>
</dbReference>
<sequence>MKKHFSFSAHFHSLRFKIAIIVLLVGIIPFMVCVPISLKAYKSVAIHTDATNLMAEAVQYNNQIVTSGYVAGEENRVLDTKLKAVADSNNGRILVINSNLKIVRDSFSVDMGKTVIWKNIIDTLQGNQLYYYDENTKTIIVSVPLTNSQGEIVGALVMNKSTDYVEQNIDIFVSYMLIGGVIVTLFSILVAVFCAIRFSRPIKNMSTSLDGIIREYTNELPEQKSFTELEQVSGKFNEVIGKLQSIDESRQEFVSNVSHELKTPLTSMKVLADSLNGSDNVPIEMYREFMVDIGEEIDRETKIINDLLSLVRMDKSGAKLNVSAVNINELIEHILKRLKPIADKADIEVVFESFRPVVAEVDEVKFTLVITNLVENAIKYNNQGGWVHISLNSDHQFFYIKVEDNGLGIPEESAPHIFERFYRADKSHSREIGGTGLGLAITKSAIAMHNGEVKVRSKLGEGSTFDVRIPLNYIEKENQ</sequence>
<evidence type="ECO:0000256" key="2">
    <source>
        <dbReference type="ARBA" id="ARBA00004651"/>
    </source>
</evidence>
<dbReference type="PANTHER" id="PTHR45453">
    <property type="entry name" value="PHOSPHATE REGULON SENSOR PROTEIN PHOR"/>
    <property type="match status" value="1"/>
</dbReference>
<dbReference type="InterPro" id="IPR004358">
    <property type="entry name" value="Sig_transdc_His_kin-like_C"/>
</dbReference>
<dbReference type="EMBL" id="PDYF01000011">
    <property type="protein sequence ID" value="PHU34836.1"/>
    <property type="molecule type" value="Genomic_DNA"/>
</dbReference>
<keyword evidence="11" id="KW-0472">Membrane</keyword>
<dbReference type="InterPro" id="IPR036097">
    <property type="entry name" value="HisK_dim/P_sf"/>
</dbReference>
<evidence type="ECO:0000256" key="8">
    <source>
        <dbReference type="ARBA" id="ARBA00022777"/>
    </source>
</evidence>
<dbReference type="PROSITE" id="PS50109">
    <property type="entry name" value="HIS_KIN"/>
    <property type="match status" value="1"/>
</dbReference>
<evidence type="ECO:0000313" key="14">
    <source>
        <dbReference type="Proteomes" id="UP000225889"/>
    </source>
</evidence>
<dbReference type="AlphaFoldDB" id="A0A2G3DUX5"/>
<proteinExistence type="predicted"/>
<organism evidence="13 14">
    <name type="scientific">Pseudobutyrivibrio ruminis</name>
    <dbReference type="NCBI Taxonomy" id="46206"/>
    <lineage>
        <taxon>Bacteria</taxon>
        <taxon>Bacillati</taxon>
        <taxon>Bacillota</taxon>
        <taxon>Clostridia</taxon>
        <taxon>Lachnospirales</taxon>
        <taxon>Lachnospiraceae</taxon>
        <taxon>Pseudobutyrivibrio</taxon>
    </lineage>
</organism>
<protein>
    <recommendedName>
        <fullName evidence="3">histidine kinase</fullName>
        <ecNumber evidence="3">2.7.13.3</ecNumber>
    </recommendedName>
</protein>
<dbReference type="GO" id="GO:0004721">
    <property type="term" value="F:phosphoprotein phosphatase activity"/>
    <property type="evidence" value="ECO:0007669"/>
    <property type="project" value="TreeGrafter"/>
</dbReference>
<dbReference type="GO" id="GO:0016036">
    <property type="term" value="P:cellular response to phosphate starvation"/>
    <property type="evidence" value="ECO:0007669"/>
    <property type="project" value="TreeGrafter"/>
</dbReference>
<dbReference type="InterPro" id="IPR050351">
    <property type="entry name" value="BphY/WalK/GraS-like"/>
</dbReference>
<evidence type="ECO:0000259" key="12">
    <source>
        <dbReference type="PROSITE" id="PS50109"/>
    </source>
</evidence>
<dbReference type="SMART" id="SM00387">
    <property type="entry name" value="HATPase_c"/>
    <property type="match status" value="1"/>
</dbReference>
<reference evidence="13 14" key="1">
    <citation type="submission" date="2017-10" db="EMBL/GenBank/DDBJ databases">
        <title>Resolving the taxonomy of Roseburia spp., Eubacterium rectale and Agathobacter spp. through phylogenomic analysis.</title>
        <authorList>
            <person name="Sheridan P.O."/>
            <person name="Walker A.W."/>
            <person name="Duncan S.H."/>
            <person name="Scott K.P."/>
            <person name="Toole P.W.O."/>
            <person name="Luis P."/>
            <person name="Flint H.J."/>
        </authorList>
    </citation>
    <scope>NUCLEOTIDE SEQUENCE [LARGE SCALE GENOMIC DNA]</scope>
    <source>
        <strain evidence="13 14">JK626</strain>
    </source>
</reference>
<dbReference type="RefSeq" id="WP_090150584.1">
    <property type="nucleotide sequence ID" value="NZ_PDYF01000011.1"/>
</dbReference>
<dbReference type="EC" id="2.7.13.3" evidence="3"/>
<comment type="caution">
    <text evidence="13">The sequence shown here is derived from an EMBL/GenBank/DDBJ whole genome shotgun (WGS) entry which is preliminary data.</text>
</comment>
<dbReference type="Pfam" id="PF00512">
    <property type="entry name" value="HisKA"/>
    <property type="match status" value="1"/>
</dbReference>
<dbReference type="Pfam" id="PF02518">
    <property type="entry name" value="HATPase_c"/>
    <property type="match status" value="1"/>
</dbReference>
<dbReference type="Gene3D" id="1.10.287.130">
    <property type="match status" value="1"/>
</dbReference>
<comment type="catalytic activity">
    <reaction evidence="1">
        <text>ATP + protein L-histidine = ADP + protein N-phospho-L-histidine.</text>
        <dbReference type="EC" id="2.7.13.3"/>
    </reaction>
</comment>
<dbReference type="CDD" id="cd00075">
    <property type="entry name" value="HATPase"/>
    <property type="match status" value="1"/>
</dbReference>
<dbReference type="GO" id="GO:0000155">
    <property type="term" value="F:phosphorelay sensor kinase activity"/>
    <property type="evidence" value="ECO:0007669"/>
    <property type="project" value="InterPro"/>
</dbReference>
<dbReference type="InterPro" id="IPR029151">
    <property type="entry name" value="Sensor-like_sf"/>
</dbReference>
<keyword evidence="9 11" id="KW-1133">Transmembrane helix</keyword>
<dbReference type="Gene3D" id="3.30.565.10">
    <property type="entry name" value="Histidine kinase-like ATPase, C-terminal domain"/>
    <property type="match status" value="1"/>
</dbReference>
<evidence type="ECO:0000256" key="7">
    <source>
        <dbReference type="ARBA" id="ARBA00022692"/>
    </source>
</evidence>
<dbReference type="Proteomes" id="UP000225889">
    <property type="component" value="Unassembled WGS sequence"/>
</dbReference>
<evidence type="ECO:0000256" key="11">
    <source>
        <dbReference type="SAM" id="Phobius"/>
    </source>
</evidence>
<gene>
    <name evidence="13" type="ORF">CSX01_05725</name>
</gene>
<dbReference type="CDD" id="cd00082">
    <property type="entry name" value="HisKA"/>
    <property type="match status" value="1"/>
</dbReference>
<keyword evidence="6" id="KW-0808">Transferase</keyword>
<dbReference type="InterPro" id="IPR003594">
    <property type="entry name" value="HATPase_dom"/>
</dbReference>
<dbReference type="SUPFAM" id="SSF47384">
    <property type="entry name" value="Homodimeric domain of signal transducing histidine kinase"/>
    <property type="match status" value="1"/>
</dbReference>
<dbReference type="PANTHER" id="PTHR45453:SF1">
    <property type="entry name" value="PHOSPHATE REGULON SENSOR PROTEIN PHOR"/>
    <property type="match status" value="1"/>
</dbReference>
<reference evidence="13 14" key="2">
    <citation type="submission" date="2017-10" db="EMBL/GenBank/DDBJ databases">
        <authorList>
            <person name="Banno H."/>
            <person name="Chua N.-H."/>
        </authorList>
    </citation>
    <scope>NUCLEOTIDE SEQUENCE [LARGE SCALE GENOMIC DNA]</scope>
    <source>
        <strain evidence="13 14">JK626</strain>
    </source>
</reference>
<evidence type="ECO:0000256" key="1">
    <source>
        <dbReference type="ARBA" id="ARBA00000085"/>
    </source>
</evidence>
<evidence type="ECO:0000256" key="3">
    <source>
        <dbReference type="ARBA" id="ARBA00012438"/>
    </source>
</evidence>
<keyword evidence="5" id="KW-0597">Phosphoprotein</keyword>
<feature type="transmembrane region" description="Helical" evidence="11">
    <location>
        <begin position="20"/>
        <end position="38"/>
    </location>
</feature>
<dbReference type="InterPro" id="IPR036890">
    <property type="entry name" value="HATPase_C_sf"/>
</dbReference>
<evidence type="ECO:0000256" key="9">
    <source>
        <dbReference type="ARBA" id="ARBA00022989"/>
    </source>
</evidence>
<dbReference type="InterPro" id="IPR003661">
    <property type="entry name" value="HisK_dim/P_dom"/>
</dbReference>
<dbReference type="FunFam" id="3.30.565.10:FF:000006">
    <property type="entry name" value="Sensor histidine kinase WalK"/>
    <property type="match status" value="1"/>
</dbReference>
<evidence type="ECO:0000256" key="6">
    <source>
        <dbReference type="ARBA" id="ARBA00022679"/>
    </source>
</evidence>
<keyword evidence="8 13" id="KW-0418">Kinase</keyword>
<dbReference type="SMART" id="SM00388">
    <property type="entry name" value="HisKA"/>
    <property type="match status" value="1"/>
</dbReference>
<evidence type="ECO:0000256" key="10">
    <source>
        <dbReference type="ARBA" id="ARBA00023012"/>
    </source>
</evidence>
<evidence type="ECO:0000313" key="13">
    <source>
        <dbReference type="EMBL" id="PHU34836.1"/>
    </source>
</evidence>
<keyword evidence="10" id="KW-0902">Two-component regulatory system</keyword>
<evidence type="ECO:0000256" key="5">
    <source>
        <dbReference type="ARBA" id="ARBA00022553"/>
    </source>
</evidence>
<name>A0A2G3DUX5_9FIRM</name>
<keyword evidence="7 11" id="KW-0812">Transmembrane</keyword>